<reference evidence="12" key="1">
    <citation type="journal article" date="2015" name="Environ. Sci. Technol.">
        <title>Identification of the Full 46 Cytochrome P450 (CYP) Complement and Modulation of CYP Expression in Response to Water-Accommodated Fractions of Crude Oil in the Cyclopoid Copepod Paracyclopina nana.</title>
        <authorList>
            <person name="Han J."/>
            <person name="Won E.J."/>
            <person name="Kim H.S."/>
            <person name="Nelson D.R."/>
            <person name="Lee S.J."/>
            <person name="Park H.G."/>
            <person name="Lee J.S."/>
        </authorList>
    </citation>
    <scope>NUCLEOTIDE SEQUENCE</scope>
</reference>
<keyword evidence="5 9" id="KW-0560">Oxidoreductase</keyword>
<evidence type="ECO:0000256" key="11">
    <source>
        <dbReference type="SAM" id="SignalP"/>
    </source>
</evidence>
<sequence>MLPLLLSILLISVTSIWLWKKLVAKPDKFPPGPPRLPLIGSLPFFPAQVKNGKQKMSTWMQETFGPISGLYLGKRPMVILSDFDLIKDLYKKHEASGRPKNKPFHENRFGSPDGSQRGLLQSSGQEWQEQRRFTMKQLKDLGFGKSSMEDMINEEVAKLAQLLEKDVGKEMSMNLKLNLSIVNALWYLLTGEHFALEDPELQAIVAKFDSLLRLEIKNTPFSILMEGWMPKLAKFTSPGFKHMKDLFTDIKDLVGKALVDHKKTYDPDHPRDFMDMYLAEIDKSSNAPDSSFHGTRGEESLVSTMLDLFLAGTETTSSSLLWSILFLLHHPEVQARVQREIDEVVGVGNQVSLEDRALLPYTNAVLMESMRMATIVPSALPHAATEDIQLNGYVIPKDSVILANLLHVHYDPTYWPNPDEFNPNRFYDEATRTFKQNERLIPFSIGKRYCLGQSLAEKEYFLFFTGLLQRFTFEPAPGSPLPKIGRDSGVVVGILRNAPLYKTILKVRQ</sequence>
<evidence type="ECO:0000256" key="4">
    <source>
        <dbReference type="ARBA" id="ARBA00022723"/>
    </source>
</evidence>
<feature type="binding site" description="axial binding residue" evidence="8">
    <location>
        <position position="450"/>
    </location>
    <ligand>
        <name>heme</name>
        <dbReference type="ChEBI" id="CHEBI:30413"/>
    </ligand>
    <ligandPart>
        <name>Fe</name>
        <dbReference type="ChEBI" id="CHEBI:18248"/>
    </ligandPart>
</feature>
<comment type="cofactor">
    <cofactor evidence="1 8">
        <name>heme</name>
        <dbReference type="ChEBI" id="CHEBI:30413"/>
    </cofactor>
</comment>
<feature type="chain" id="PRO_5002516952" evidence="11">
    <location>
        <begin position="25"/>
        <end position="509"/>
    </location>
</feature>
<feature type="region of interest" description="Disordered" evidence="10">
    <location>
        <begin position="94"/>
        <end position="123"/>
    </location>
</feature>
<evidence type="ECO:0000256" key="7">
    <source>
        <dbReference type="ARBA" id="ARBA00023033"/>
    </source>
</evidence>
<gene>
    <name evidence="12" type="primary">CYP3075B2</name>
</gene>
<dbReference type="GO" id="GO:0006082">
    <property type="term" value="P:organic acid metabolic process"/>
    <property type="evidence" value="ECO:0007669"/>
    <property type="project" value="TreeGrafter"/>
</dbReference>
<keyword evidence="7 9" id="KW-0503">Monooxygenase</keyword>
<dbReference type="PROSITE" id="PS00086">
    <property type="entry name" value="CYTOCHROME_P450"/>
    <property type="match status" value="1"/>
</dbReference>
<evidence type="ECO:0000256" key="9">
    <source>
        <dbReference type="RuleBase" id="RU000461"/>
    </source>
</evidence>
<accession>A0A0F7IZY4</accession>
<dbReference type="PANTHER" id="PTHR24300">
    <property type="entry name" value="CYTOCHROME P450 508A4-RELATED"/>
    <property type="match status" value="1"/>
</dbReference>
<dbReference type="PRINTS" id="PR00385">
    <property type="entry name" value="P450"/>
</dbReference>
<evidence type="ECO:0000256" key="3">
    <source>
        <dbReference type="ARBA" id="ARBA00022617"/>
    </source>
</evidence>
<dbReference type="GO" id="GO:0008395">
    <property type="term" value="F:steroid hydroxylase activity"/>
    <property type="evidence" value="ECO:0007669"/>
    <property type="project" value="TreeGrafter"/>
</dbReference>
<dbReference type="InterPro" id="IPR050182">
    <property type="entry name" value="Cytochrome_P450_fam2"/>
</dbReference>
<keyword evidence="3 8" id="KW-0349">Heme</keyword>
<evidence type="ECO:0000256" key="6">
    <source>
        <dbReference type="ARBA" id="ARBA00023004"/>
    </source>
</evidence>
<feature type="compositionally biased region" description="Basic and acidic residues" evidence="10">
    <location>
        <begin position="94"/>
        <end position="108"/>
    </location>
</feature>
<dbReference type="InterPro" id="IPR036396">
    <property type="entry name" value="Cyt_P450_sf"/>
</dbReference>
<evidence type="ECO:0000313" key="12">
    <source>
        <dbReference type="EMBL" id="AKH03513.1"/>
    </source>
</evidence>
<dbReference type="AlphaFoldDB" id="A0A0F7IZY4"/>
<protein>
    <submittedName>
        <fullName evidence="12">Cytochrome P450 3075B2</fullName>
    </submittedName>
</protein>
<evidence type="ECO:0000256" key="1">
    <source>
        <dbReference type="ARBA" id="ARBA00001971"/>
    </source>
</evidence>
<dbReference type="SUPFAM" id="SSF48264">
    <property type="entry name" value="Cytochrome P450"/>
    <property type="match status" value="1"/>
</dbReference>
<evidence type="ECO:0000256" key="8">
    <source>
        <dbReference type="PIRSR" id="PIRSR602401-1"/>
    </source>
</evidence>
<dbReference type="InterPro" id="IPR002401">
    <property type="entry name" value="Cyt_P450_E_grp-I"/>
</dbReference>
<dbReference type="PRINTS" id="PR00463">
    <property type="entry name" value="EP450I"/>
</dbReference>
<dbReference type="GO" id="GO:0006805">
    <property type="term" value="P:xenobiotic metabolic process"/>
    <property type="evidence" value="ECO:0007669"/>
    <property type="project" value="TreeGrafter"/>
</dbReference>
<dbReference type="Pfam" id="PF00067">
    <property type="entry name" value="p450"/>
    <property type="match status" value="1"/>
</dbReference>
<organism evidence="12">
    <name type="scientific">Paracyclopina nana</name>
    <name type="common">Marine copepod</name>
    <dbReference type="NCBI Taxonomy" id="565004"/>
    <lineage>
        <taxon>Eukaryota</taxon>
        <taxon>Metazoa</taxon>
        <taxon>Ecdysozoa</taxon>
        <taxon>Arthropoda</taxon>
        <taxon>Crustacea</taxon>
        <taxon>Multicrustacea</taxon>
        <taxon>Hexanauplia</taxon>
        <taxon>Copepoda</taxon>
        <taxon>Cyclopoida</taxon>
        <taxon>Cyclopettidae</taxon>
        <taxon>Paracyclopina</taxon>
    </lineage>
</organism>
<dbReference type="GO" id="GO:0005737">
    <property type="term" value="C:cytoplasm"/>
    <property type="evidence" value="ECO:0007669"/>
    <property type="project" value="TreeGrafter"/>
</dbReference>
<dbReference type="InterPro" id="IPR017972">
    <property type="entry name" value="Cyt_P450_CS"/>
</dbReference>
<proteinExistence type="evidence at transcript level"/>
<keyword evidence="4 8" id="KW-0479">Metal-binding</keyword>
<dbReference type="FunFam" id="1.10.630.10:FF:000036">
    <property type="entry name" value="CYtochrome P450 family"/>
    <property type="match status" value="1"/>
</dbReference>
<dbReference type="PANTHER" id="PTHR24300:SF376">
    <property type="entry name" value="CYTOCHROME P450 15A1"/>
    <property type="match status" value="1"/>
</dbReference>
<dbReference type="GO" id="GO:0016712">
    <property type="term" value="F:oxidoreductase activity, acting on paired donors, with incorporation or reduction of molecular oxygen, reduced flavin or flavoprotein as one donor, and incorporation of one atom of oxygen"/>
    <property type="evidence" value="ECO:0007669"/>
    <property type="project" value="TreeGrafter"/>
</dbReference>
<keyword evidence="11" id="KW-0732">Signal</keyword>
<dbReference type="InterPro" id="IPR001128">
    <property type="entry name" value="Cyt_P450"/>
</dbReference>
<keyword evidence="6 8" id="KW-0408">Iron</keyword>
<name>A0A0F7IZY4_PARNA</name>
<evidence type="ECO:0000256" key="10">
    <source>
        <dbReference type="SAM" id="MobiDB-lite"/>
    </source>
</evidence>
<dbReference type="Gene3D" id="1.10.630.10">
    <property type="entry name" value="Cytochrome P450"/>
    <property type="match status" value="1"/>
</dbReference>
<evidence type="ECO:0000256" key="2">
    <source>
        <dbReference type="ARBA" id="ARBA00010617"/>
    </source>
</evidence>
<evidence type="ECO:0000256" key="5">
    <source>
        <dbReference type="ARBA" id="ARBA00023002"/>
    </source>
</evidence>
<dbReference type="EMBL" id="KP899581">
    <property type="protein sequence ID" value="AKH03513.1"/>
    <property type="molecule type" value="mRNA"/>
</dbReference>
<dbReference type="GO" id="GO:0005506">
    <property type="term" value="F:iron ion binding"/>
    <property type="evidence" value="ECO:0007669"/>
    <property type="project" value="InterPro"/>
</dbReference>
<dbReference type="GO" id="GO:0020037">
    <property type="term" value="F:heme binding"/>
    <property type="evidence" value="ECO:0007669"/>
    <property type="project" value="InterPro"/>
</dbReference>
<feature type="signal peptide" evidence="11">
    <location>
        <begin position="1"/>
        <end position="24"/>
    </location>
</feature>
<comment type="similarity">
    <text evidence="2 9">Belongs to the cytochrome P450 family.</text>
</comment>